<gene>
    <name evidence="2" type="primary">yneN</name>
    <name evidence="2" type="ORF">GCM10007103_08150</name>
</gene>
<reference evidence="2" key="2">
    <citation type="submission" date="2020-09" db="EMBL/GenBank/DDBJ databases">
        <authorList>
            <person name="Sun Q."/>
            <person name="Kim S."/>
        </authorList>
    </citation>
    <scope>NUCLEOTIDE SEQUENCE</scope>
    <source>
        <strain evidence="2">KCTC 12719</strain>
    </source>
</reference>
<feature type="domain" description="Thioredoxin" evidence="1">
    <location>
        <begin position="44"/>
        <end position="185"/>
    </location>
</feature>
<dbReference type="CDD" id="cd02966">
    <property type="entry name" value="TlpA_like_family"/>
    <property type="match status" value="1"/>
</dbReference>
<dbReference type="InterPro" id="IPR036249">
    <property type="entry name" value="Thioredoxin-like_sf"/>
</dbReference>
<protein>
    <submittedName>
        <fullName evidence="2">Thioredoxin-like protein YneN</fullName>
    </submittedName>
</protein>
<dbReference type="InterPro" id="IPR050553">
    <property type="entry name" value="Thioredoxin_ResA/DsbE_sf"/>
</dbReference>
<evidence type="ECO:0000313" key="3">
    <source>
        <dbReference type="Proteomes" id="UP000610456"/>
    </source>
</evidence>
<dbReference type="EMBL" id="BMXB01000002">
    <property type="protein sequence ID" value="GHA29306.1"/>
    <property type="molecule type" value="Genomic_DNA"/>
</dbReference>
<dbReference type="AlphaFoldDB" id="A0A918S8Q3"/>
<evidence type="ECO:0000259" key="1">
    <source>
        <dbReference type="PROSITE" id="PS51352"/>
    </source>
</evidence>
<dbReference type="PANTHER" id="PTHR42852">
    <property type="entry name" value="THIOL:DISULFIDE INTERCHANGE PROTEIN DSBE"/>
    <property type="match status" value="1"/>
</dbReference>
<accession>A0A918S8Q3</accession>
<proteinExistence type="predicted"/>
<dbReference type="SUPFAM" id="SSF52833">
    <property type="entry name" value="Thioredoxin-like"/>
    <property type="match status" value="1"/>
</dbReference>
<dbReference type="Gene3D" id="3.40.30.10">
    <property type="entry name" value="Glutaredoxin"/>
    <property type="match status" value="1"/>
</dbReference>
<dbReference type="PROSITE" id="PS51352">
    <property type="entry name" value="THIOREDOXIN_2"/>
    <property type="match status" value="1"/>
</dbReference>
<keyword evidence="3" id="KW-1185">Reference proteome</keyword>
<comment type="caution">
    <text evidence="2">The sequence shown here is derived from an EMBL/GenBank/DDBJ whole genome shotgun (WGS) entry which is preliminary data.</text>
</comment>
<dbReference type="RefSeq" id="WP_189603430.1">
    <property type="nucleotide sequence ID" value="NZ_BMXB01000002.1"/>
</dbReference>
<dbReference type="InterPro" id="IPR013766">
    <property type="entry name" value="Thioredoxin_domain"/>
</dbReference>
<organism evidence="2 3">
    <name type="scientific">Salinimicrobium marinum</name>
    <dbReference type="NCBI Taxonomy" id="680283"/>
    <lineage>
        <taxon>Bacteria</taxon>
        <taxon>Pseudomonadati</taxon>
        <taxon>Bacteroidota</taxon>
        <taxon>Flavobacteriia</taxon>
        <taxon>Flavobacteriales</taxon>
        <taxon>Flavobacteriaceae</taxon>
        <taxon>Salinimicrobium</taxon>
    </lineage>
</organism>
<dbReference type="GO" id="GO:0016491">
    <property type="term" value="F:oxidoreductase activity"/>
    <property type="evidence" value="ECO:0007669"/>
    <property type="project" value="InterPro"/>
</dbReference>
<name>A0A918S8Q3_9FLAO</name>
<dbReference type="Pfam" id="PF00578">
    <property type="entry name" value="AhpC-TSA"/>
    <property type="match status" value="1"/>
</dbReference>
<evidence type="ECO:0000313" key="2">
    <source>
        <dbReference type="EMBL" id="GHA29306.1"/>
    </source>
</evidence>
<dbReference type="Proteomes" id="UP000610456">
    <property type="component" value="Unassembled WGS sequence"/>
</dbReference>
<sequence length="188" mass="21639">MKFLKSHWSNIVFLLIILLLIIPQTRKPLQVGLNRLISFSPSEVSEENRNTLFDYNWQLKKIDGNPVNFKEAKGEVVILNLWATWCPPCIAEMPSFQSLYDDYGDRVNFYFVSAEEADKLEKFLEKKEYTFPVLQPSSSIPELLDSNSLPTTYVLSRKGEIVIEKTGAADWNSSSFRKLLDELLAEQP</sequence>
<dbReference type="InterPro" id="IPR000866">
    <property type="entry name" value="AhpC/TSA"/>
</dbReference>
<dbReference type="GO" id="GO:0016209">
    <property type="term" value="F:antioxidant activity"/>
    <property type="evidence" value="ECO:0007669"/>
    <property type="project" value="InterPro"/>
</dbReference>
<dbReference type="PANTHER" id="PTHR42852:SF13">
    <property type="entry name" value="PROTEIN DIPZ"/>
    <property type="match status" value="1"/>
</dbReference>
<reference evidence="2" key="1">
    <citation type="journal article" date="2014" name="Int. J. Syst. Evol. Microbiol.">
        <title>Complete genome sequence of Corynebacterium casei LMG S-19264T (=DSM 44701T), isolated from a smear-ripened cheese.</title>
        <authorList>
            <consortium name="US DOE Joint Genome Institute (JGI-PGF)"/>
            <person name="Walter F."/>
            <person name="Albersmeier A."/>
            <person name="Kalinowski J."/>
            <person name="Ruckert C."/>
        </authorList>
    </citation>
    <scope>NUCLEOTIDE SEQUENCE</scope>
    <source>
        <strain evidence="2">KCTC 12719</strain>
    </source>
</reference>